<dbReference type="Gene3D" id="3.30.530.20">
    <property type="match status" value="1"/>
</dbReference>
<dbReference type="RefSeq" id="WP_354695024.1">
    <property type="nucleotide sequence ID" value="NZ_JAZHOG010000005.1"/>
</dbReference>
<proteinExistence type="predicted"/>
<sequence>MGKTYQSIVIRATADRVWQAIRDFHDMSWAPSVITSIQPVGDIAGDQPGAGRILNGAFHETLQKLDDAERYFEYRMVDGPSPVSKADVRQYRGCVRVSPATQDSGTLVEWSSCWQRNEKAAAEFCRAVYAARLEDLKAQMEAH</sequence>
<dbReference type="Pfam" id="PF10604">
    <property type="entry name" value="Polyketide_cyc2"/>
    <property type="match status" value="1"/>
</dbReference>
<keyword evidence="2" id="KW-1185">Reference proteome</keyword>
<protein>
    <submittedName>
        <fullName evidence="1">SRPBCC family protein</fullName>
    </submittedName>
</protein>
<accession>A0AAW9RE64</accession>
<dbReference type="AlphaFoldDB" id="A0AAW9RE64"/>
<gene>
    <name evidence="1" type="ORF">V3330_08695</name>
</gene>
<dbReference type="CDD" id="cd07821">
    <property type="entry name" value="PYR_PYL_RCAR_like"/>
    <property type="match status" value="1"/>
</dbReference>
<reference evidence="1 2" key="1">
    <citation type="submission" date="2024-02" db="EMBL/GenBank/DDBJ databases">
        <title>A novel Wenzhouxiangellaceae bacterium, isolated from coastal sediments.</title>
        <authorList>
            <person name="Du Z.-J."/>
            <person name="Ye Y.-Q."/>
            <person name="Zhang X.-Y."/>
        </authorList>
    </citation>
    <scope>NUCLEOTIDE SEQUENCE [LARGE SCALE GENOMIC DNA]</scope>
    <source>
        <strain evidence="1 2">CH-27</strain>
    </source>
</reference>
<name>A0AAW9RE64_9GAMM</name>
<dbReference type="PANTHER" id="PTHR39332:SF7">
    <property type="entry name" value="SRPBCC FAMILY PROTEIN"/>
    <property type="match status" value="1"/>
</dbReference>
<dbReference type="SUPFAM" id="SSF55961">
    <property type="entry name" value="Bet v1-like"/>
    <property type="match status" value="1"/>
</dbReference>
<evidence type="ECO:0000313" key="1">
    <source>
        <dbReference type="EMBL" id="MEJ8567699.1"/>
    </source>
</evidence>
<evidence type="ECO:0000313" key="2">
    <source>
        <dbReference type="Proteomes" id="UP001359886"/>
    </source>
</evidence>
<dbReference type="PANTHER" id="PTHR39332">
    <property type="entry name" value="BLL4707 PROTEIN"/>
    <property type="match status" value="1"/>
</dbReference>
<dbReference type="EMBL" id="JAZHOG010000005">
    <property type="protein sequence ID" value="MEJ8567699.1"/>
    <property type="molecule type" value="Genomic_DNA"/>
</dbReference>
<dbReference type="InterPro" id="IPR019587">
    <property type="entry name" value="Polyketide_cyclase/dehydratase"/>
</dbReference>
<comment type="caution">
    <text evidence="1">The sequence shown here is derived from an EMBL/GenBank/DDBJ whole genome shotgun (WGS) entry which is preliminary data.</text>
</comment>
<dbReference type="InterPro" id="IPR023393">
    <property type="entry name" value="START-like_dom_sf"/>
</dbReference>
<dbReference type="Proteomes" id="UP001359886">
    <property type="component" value="Unassembled WGS sequence"/>
</dbReference>
<organism evidence="1 2">
    <name type="scientific">Elongatibacter sediminis</name>
    <dbReference type="NCBI Taxonomy" id="3119006"/>
    <lineage>
        <taxon>Bacteria</taxon>
        <taxon>Pseudomonadati</taxon>
        <taxon>Pseudomonadota</taxon>
        <taxon>Gammaproteobacteria</taxon>
        <taxon>Chromatiales</taxon>
        <taxon>Wenzhouxiangellaceae</taxon>
        <taxon>Elongatibacter</taxon>
    </lineage>
</organism>